<organism evidence="7 8">
    <name type="scientific">Popillia japonica</name>
    <name type="common">Japanese beetle</name>
    <dbReference type="NCBI Taxonomy" id="7064"/>
    <lineage>
        <taxon>Eukaryota</taxon>
        <taxon>Metazoa</taxon>
        <taxon>Ecdysozoa</taxon>
        <taxon>Arthropoda</taxon>
        <taxon>Hexapoda</taxon>
        <taxon>Insecta</taxon>
        <taxon>Pterygota</taxon>
        <taxon>Neoptera</taxon>
        <taxon>Endopterygota</taxon>
        <taxon>Coleoptera</taxon>
        <taxon>Polyphaga</taxon>
        <taxon>Scarabaeiformia</taxon>
        <taxon>Scarabaeidae</taxon>
        <taxon>Rutelinae</taxon>
        <taxon>Popillia</taxon>
    </lineage>
</organism>
<dbReference type="SMART" id="SM00355">
    <property type="entry name" value="ZnF_C2H2"/>
    <property type="match status" value="3"/>
</dbReference>
<keyword evidence="8" id="KW-1185">Reference proteome</keyword>
<keyword evidence="3 5" id="KW-0863">Zinc-finger</keyword>
<sequence length="346" mass="39589">MVTFQGILFNGNINRFVQDSPRIVAIESIDKMSIKSTLMRRFEARLNPKRPIRFKAKLKIMATTLLNNCTYPNCAEKCSNLEELIYHIEENHIDFSLAEIEEQTEPLEYQCVPLSYILKYSQLHPKPTQNKETFKKILINKVAPIKLEKYAFPNHDGAIMDSEISHDIFNDDKFKKIIRYSRNTSFTGETSEKVTFGKQITKLLCPVPNCGRSCKNINGIKHHIKRMHNKEAKVVKSKKLLHKCNNCGKLYKTINGLKKHSIIHKKVKINLKIVNPSTSQSSVGQSIQSSASSYMRQTDMPNKKFTTKSQSLAHPFSDGDFIFNEGLTDGLILAEANSTKQLMKKY</sequence>
<protein>
    <recommendedName>
        <fullName evidence="6">C2H2-type domain-containing protein</fullName>
    </recommendedName>
</protein>
<dbReference type="GO" id="GO:0008270">
    <property type="term" value="F:zinc ion binding"/>
    <property type="evidence" value="ECO:0007669"/>
    <property type="project" value="UniProtKB-KW"/>
</dbReference>
<keyword evidence="2" id="KW-0677">Repeat</keyword>
<dbReference type="PANTHER" id="PTHR23057:SF0">
    <property type="entry name" value="JUXTAPOSED WITH ANOTHER ZINC FINGER PROTEIN 1"/>
    <property type="match status" value="1"/>
</dbReference>
<dbReference type="PROSITE" id="PS50157">
    <property type="entry name" value="ZINC_FINGER_C2H2_2"/>
    <property type="match status" value="1"/>
</dbReference>
<dbReference type="Proteomes" id="UP001458880">
    <property type="component" value="Unassembled WGS sequence"/>
</dbReference>
<dbReference type="InterPro" id="IPR013087">
    <property type="entry name" value="Znf_C2H2_type"/>
</dbReference>
<dbReference type="PROSITE" id="PS00028">
    <property type="entry name" value="ZINC_FINGER_C2H2_1"/>
    <property type="match status" value="2"/>
</dbReference>
<evidence type="ECO:0000313" key="8">
    <source>
        <dbReference type="Proteomes" id="UP001458880"/>
    </source>
</evidence>
<evidence type="ECO:0000256" key="3">
    <source>
        <dbReference type="ARBA" id="ARBA00022771"/>
    </source>
</evidence>
<evidence type="ECO:0000256" key="5">
    <source>
        <dbReference type="PROSITE-ProRule" id="PRU00042"/>
    </source>
</evidence>
<evidence type="ECO:0000256" key="4">
    <source>
        <dbReference type="ARBA" id="ARBA00022833"/>
    </source>
</evidence>
<evidence type="ECO:0000256" key="1">
    <source>
        <dbReference type="ARBA" id="ARBA00022723"/>
    </source>
</evidence>
<evidence type="ECO:0000256" key="2">
    <source>
        <dbReference type="ARBA" id="ARBA00022737"/>
    </source>
</evidence>
<accession>A0AAW1IZ54</accession>
<evidence type="ECO:0000313" key="7">
    <source>
        <dbReference type="EMBL" id="KAK9695762.1"/>
    </source>
</evidence>
<dbReference type="Gene3D" id="3.30.160.60">
    <property type="entry name" value="Classic Zinc Finger"/>
    <property type="match status" value="1"/>
</dbReference>
<dbReference type="EMBL" id="JASPKY010000471">
    <property type="protein sequence ID" value="KAK9695762.1"/>
    <property type="molecule type" value="Genomic_DNA"/>
</dbReference>
<gene>
    <name evidence="7" type="ORF">QE152_g32364</name>
</gene>
<feature type="domain" description="C2H2-type" evidence="6">
    <location>
        <begin position="242"/>
        <end position="269"/>
    </location>
</feature>
<dbReference type="PANTHER" id="PTHR23057">
    <property type="entry name" value="JUXTAPOSED WITH ANOTHER ZINC FINGER PROTEIN 1"/>
    <property type="match status" value="1"/>
</dbReference>
<dbReference type="InterPro" id="IPR051580">
    <property type="entry name" value="ZnF-Chromatin_assoc"/>
</dbReference>
<name>A0AAW1IZ54_POPJA</name>
<proteinExistence type="predicted"/>
<dbReference type="GO" id="GO:0005634">
    <property type="term" value="C:nucleus"/>
    <property type="evidence" value="ECO:0007669"/>
    <property type="project" value="TreeGrafter"/>
</dbReference>
<keyword evidence="4" id="KW-0862">Zinc</keyword>
<dbReference type="AlphaFoldDB" id="A0AAW1IZ54"/>
<keyword evidence="1" id="KW-0479">Metal-binding</keyword>
<reference evidence="7 8" key="1">
    <citation type="journal article" date="2024" name="BMC Genomics">
        <title>De novo assembly and annotation of Popillia japonica's genome with initial clues to its potential as an invasive pest.</title>
        <authorList>
            <person name="Cucini C."/>
            <person name="Boschi S."/>
            <person name="Funari R."/>
            <person name="Cardaioli E."/>
            <person name="Iannotti N."/>
            <person name="Marturano G."/>
            <person name="Paoli F."/>
            <person name="Bruttini M."/>
            <person name="Carapelli A."/>
            <person name="Frati F."/>
            <person name="Nardi F."/>
        </authorList>
    </citation>
    <scope>NUCLEOTIDE SEQUENCE [LARGE SCALE GENOMIC DNA]</scope>
    <source>
        <strain evidence="7">DMR45628</strain>
    </source>
</reference>
<comment type="caution">
    <text evidence="7">The sequence shown here is derived from an EMBL/GenBank/DDBJ whole genome shotgun (WGS) entry which is preliminary data.</text>
</comment>
<evidence type="ECO:0000259" key="6">
    <source>
        <dbReference type="PROSITE" id="PS50157"/>
    </source>
</evidence>